<dbReference type="Gene3D" id="2.70.98.10">
    <property type="match status" value="1"/>
</dbReference>
<proteinExistence type="inferred from homology"/>
<evidence type="ECO:0000256" key="5">
    <source>
        <dbReference type="PIRNR" id="PIRNR005096"/>
    </source>
</evidence>
<dbReference type="InterPro" id="IPR011013">
    <property type="entry name" value="Gal_mutarotase_sf_dom"/>
</dbReference>
<name>A0ABQ5JMS9_9LACO</name>
<dbReference type="Proteomes" id="UP001628078">
    <property type="component" value="Unassembled WGS sequence"/>
</dbReference>
<evidence type="ECO:0000256" key="1">
    <source>
        <dbReference type="ARBA" id="ARBA00005028"/>
    </source>
</evidence>
<dbReference type="PANTHER" id="PTHR10091:SF0">
    <property type="entry name" value="GALACTOSE MUTAROTASE"/>
    <property type="match status" value="1"/>
</dbReference>
<gene>
    <name evidence="6" type="primary">galM</name>
    <name evidence="6" type="ORF">JCM31185_08290</name>
</gene>
<dbReference type="EC" id="5.1.3.21" evidence="5"/>
<dbReference type="EMBL" id="BQXO01000002">
    <property type="protein sequence ID" value="GKT05540.1"/>
    <property type="molecule type" value="Genomic_DNA"/>
</dbReference>
<sequence>MKKRYQTSIRPFDIFNNQQIYQYKLQNDNGVCISVLNLGGILYEITIPTKKGPRNLVLNYPNSTDYFDNPFYVCMAIGRTAGRISNAEFQLNGHSYKLLPNEGTTLLHGGPHGFNSQVWSGELTTRHGIPAIHLTRIQRPEDDGFPGILQTSIYYQLSEDNTITIEFVGTSDADSLFNPTLHTYFNLGSDNTILQHTLQINSTRRLLTLPNKVPTGQFLSTTSTPFDFHQSRQLGFAINQLKNTQEKGLDDVFDVQPDDNNIVATLNDPTSNTSVAIESARNGLVVFTANSFTHSHMNFIRTNGTGNPYLGVALEAQNLPDATKHAQFGTTILRAGETKTEQIKYHLSFEKTQNSI</sequence>
<evidence type="ECO:0000256" key="3">
    <source>
        <dbReference type="ARBA" id="ARBA00023235"/>
    </source>
</evidence>
<dbReference type="InterPro" id="IPR014718">
    <property type="entry name" value="GH-type_carb-bd"/>
</dbReference>
<dbReference type="Pfam" id="PF01263">
    <property type="entry name" value="Aldose_epim"/>
    <property type="match status" value="1"/>
</dbReference>
<dbReference type="PIRSF" id="PIRSF005096">
    <property type="entry name" value="GALM"/>
    <property type="match status" value="1"/>
</dbReference>
<dbReference type="InterPro" id="IPR008183">
    <property type="entry name" value="Aldose_1/G6P_1-epimerase"/>
</dbReference>
<protein>
    <recommendedName>
        <fullName evidence="5">Maltose epimerase</fullName>
        <ecNumber evidence="5">5.1.3.21</ecNumber>
    </recommendedName>
</protein>
<keyword evidence="4 5" id="KW-0119">Carbohydrate metabolism</keyword>
<comment type="catalytic activity">
    <reaction evidence="5">
        <text>alpha-maltose = beta-maltose</text>
        <dbReference type="Rhea" id="RHEA:21228"/>
        <dbReference type="ChEBI" id="CHEBI:18147"/>
        <dbReference type="ChEBI" id="CHEBI:18167"/>
        <dbReference type="EC" id="5.1.3.21"/>
    </reaction>
</comment>
<dbReference type="CDD" id="cd09019">
    <property type="entry name" value="galactose_mutarotase_like"/>
    <property type="match status" value="1"/>
</dbReference>
<comment type="similarity">
    <text evidence="2 5">Belongs to the aldose epimerase family.</text>
</comment>
<keyword evidence="3 5" id="KW-0413">Isomerase</keyword>
<dbReference type="InterPro" id="IPR047215">
    <property type="entry name" value="Galactose_mutarotase-like"/>
</dbReference>
<comment type="caution">
    <text evidence="6">The sequence shown here is derived from an EMBL/GenBank/DDBJ whole genome shotgun (WGS) entry which is preliminary data.</text>
</comment>
<evidence type="ECO:0000313" key="6">
    <source>
        <dbReference type="EMBL" id="GKT05540.1"/>
    </source>
</evidence>
<keyword evidence="7" id="KW-1185">Reference proteome</keyword>
<reference evidence="6 7" key="1">
    <citation type="submission" date="2022-03" db="EMBL/GenBank/DDBJ databases">
        <title>Draft genome sequence of Furfurilactobacillus curtus JCM 31185.</title>
        <authorList>
            <person name="Suzuki S."/>
            <person name="Endo A."/>
            <person name="Kajikawa A."/>
        </authorList>
    </citation>
    <scope>NUCLEOTIDE SEQUENCE [LARGE SCALE GENOMIC DNA]</scope>
    <source>
        <strain evidence="6 7">JCM 31185</strain>
    </source>
</reference>
<evidence type="ECO:0000256" key="4">
    <source>
        <dbReference type="ARBA" id="ARBA00023277"/>
    </source>
</evidence>
<comment type="function">
    <text evidence="5">Catalyzes the interconversion of alpha and beta anomers of maltose.</text>
</comment>
<evidence type="ECO:0000256" key="2">
    <source>
        <dbReference type="ARBA" id="ARBA00006206"/>
    </source>
</evidence>
<dbReference type="RefSeq" id="WP_407882865.1">
    <property type="nucleotide sequence ID" value="NZ_BQXO01000002.1"/>
</dbReference>
<organism evidence="6 7">
    <name type="scientific">Furfurilactobacillus curtus</name>
    <dbReference type="NCBI Taxonomy" id="1746200"/>
    <lineage>
        <taxon>Bacteria</taxon>
        <taxon>Bacillati</taxon>
        <taxon>Bacillota</taxon>
        <taxon>Bacilli</taxon>
        <taxon>Lactobacillales</taxon>
        <taxon>Lactobacillaceae</taxon>
        <taxon>Furfurilactobacillus</taxon>
    </lineage>
</organism>
<evidence type="ECO:0000313" key="7">
    <source>
        <dbReference type="Proteomes" id="UP001628078"/>
    </source>
</evidence>
<comment type="pathway">
    <text evidence="1 5">Carbohydrate metabolism; hexose metabolism.</text>
</comment>
<dbReference type="SUPFAM" id="SSF74650">
    <property type="entry name" value="Galactose mutarotase-like"/>
    <property type="match status" value="1"/>
</dbReference>
<dbReference type="InterPro" id="IPR015443">
    <property type="entry name" value="Aldose_1-epimerase"/>
</dbReference>
<accession>A0ABQ5JMS9</accession>
<dbReference type="PANTHER" id="PTHR10091">
    <property type="entry name" value="ALDOSE-1-EPIMERASE"/>
    <property type="match status" value="1"/>
</dbReference>